<dbReference type="InterPro" id="IPR013022">
    <property type="entry name" value="Xyl_isomerase-like_TIM-brl"/>
</dbReference>
<evidence type="ECO:0000256" key="1">
    <source>
        <dbReference type="ARBA" id="ARBA00023235"/>
    </source>
</evidence>
<feature type="domain" description="Xylose isomerase-like TIM barrel" evidence="3">
    <location>
        <begin position="116"/>
        <end position="285"/>
    </location>
</feature>
<dbReference type="Pfam" id="PF01261">
    <property type="entry name" value="AP_endonuc_2"/>
    <property type="match status" value="1"/>
</dbReference>
<dbReference type="Proteomes" id="UP000050454">
    <property type="component" value="Unassembled WGS sequence"/>
</dbReference>
<evidence type="ECO:0000259" key="3">
    <source>
        <dbReference type="Pfam" id="PF01261"/>
    </source>
</evidence>
<dbReference type="SUPFAM" id="SSF51658">
    <property type="entry name" value="Xylose isomerase-like"/>
    <property type="match status" value="1"/>
</dbReference>
<dbReference type="EMBL" id="LGTQ01000006">
    <property type="protein sequence ID" value="KPM48789.1"/>
    <property type="molecule type" value="Genomic_DNA"/>
</dbReference>
<dbReference type="PANTHER" id="PTHR43489">
    <property type="entry name" value="ISOMERASE"/>
    <property type="match status" value="1"/>
</dbReference>
<reference evidence="4 5" key="1">
    <citation type="submission" date="2015-07" db="EMBL/GenBank/DDBJ databases">
        <title>The draft genome sequence of Leadbetterella sp. JN14-9.</title>
        <authorList>
            <person name="Liu Y."/>
            <person name="Du J."/>
            <person name="Shao Z."/>
        </authorList>
    </citation>
    <scope>NUCLEOTIDE SEQUENCE [LARGE SCALE GENOMIC DNA]</scope>
    <source>
        <strain evidence="4 5">JN14-9</strain>
    </source>
</reference>
<comment type="caution">
    <text evidence="4">The sequence shown here is derived from an EMBL/GenBank/DDBJ whole genome shotgun (WGS) entry which is preliminary data.</text>
</comment>
<evidence type="ECO:0000313" key="4">
    <source>
        <dbReference type="EMBL" id="KPM48789.1"/>
    </source>
</evidence>
<dbReference type="PANTHER" id="PTHR43489:SF3">
    <property type="entry name" value="XYLOSE ISOMERASE DOMAIN PROTEIN TIM BARREL"/>
    <property type="match status" value="1"/>
</dbReference>
<dbReference type="PATRIC" id="fig|1605367.3.peg.3273"/>
<evidence type="ECO:0000256" key="2">
    <source>
        <dbReference type="SAM" id="SignalP"/>
    </source>
</evidence>
<gene>
    <name evidence="4" type="ORF">AFM12_09435</name>
</gene>
<organism evidence="4 5">
    <name type="scientific">Jiulongibacter sediminis</name>
    <dbReference type="NCBI Taxonomy" id="1605367"/>
    <lineage>
        <taxon>Bacteria</taxon>
        <taxon>Pseudomonadati</taxon>
        <taxon>Bacteroidota</taxon>
        <taxon>Cytophagia</taxon>
        <taxon>Cytophagales</taxon>
        <taxon>Leadbetterellaceae</taxon>
        <taxon>Jiulongibacter</taxon>
    </lineage>
</organism>
<dbReference type="RefSeq" id="WP_055147126.1">
    <property type="nucleotide sequence ID" value="NZ_JXSZ01000006.1"/>
</dbReference>
<dbReference type="GO" id="GO:0016853">
    <property type="term" value="F:isomerase activity"/>
    <property type="evidence" value="ECO:0007669"/>
    <property type="project" value="UniProtKB-KW"/>
</dbReference>
<feature type="signal peptide" evidence="2">
    <location>
        <begin position="1"/>
        <end position="28"/>
    </location>
</feature>
<keyword evidence="4" id="KW-0670">Pyruvate</keyword>
<keyword evidence="5" id="KW-1185">Reference proteome</keyword>
<dbReference type="AlphaFoldDB" id="A0A0P7C3D0"/>
<sequence>MKNTSRRNALKAIGTVAATGTFSASAMAKEAMSPKAKLKNNIKHSACRWCYGSIDFEELVIAAKEIGLQSIELTGPKEWPILKKHGMTSAIGWGDWPEVTLPNGSKRGSNLSWFFADPATHDTLVAFYEDLIPQAAEAGITQLICFSGNRNGMNDYVGMQNCAQVIRRLIPTCEKHNVILSMELLSSRDSHRDYMCDHIDWGVSLCEMVNSDYFKLLYDIFHMQSMHGDHIRNIRRYGKYISHYHTGGMPGRKEIDETQEIYYPAVIQALVDSGYKGFLGQEFIPSARDKEGMLASLERCVRICDV</sequence>
<dbReference type="OrthoDB" id="9786584at2"/>
<dbReference type="InterPro" id="IPR006311">
    <property type="entry name" value="TAT_signal"/>
</dbReference>
<dbReference type="PROSITE" id="PS51318">
    <property type="entry name" value="TAT"/>
    <property type="match status" value="1"/>
</dbReference>
<accession>A0A0P7C3D0</accession>
<dbReference type="STRING" id="1605367.AFM12_09435"/>
<dbReference type="InterPro" id="IPR050417">
    <property type="entry name" value="Sugar_Epim/Isomerase"/>
</dbReference>
<evidence type="ECO:0000313" key="5">
    <source>
        <dbReference type="Proteomes" id="UP000050454"/>
    </source>
</evidence>
<feature type="chain" id="PRO_5006136602" evidence="2">
    <location>
        <begin position="29"/>
        <end position="306"/>
    </location>
</feature>
<dbReference type="InterPro" id="IPR036237">
    <property type="entry name" value="Xyl_isomerase-like_sf"/>
</dbReference>
<dbReference type="Gene3D" id="3.20.20.150">
    <property type="entry name" value="Divalent-metal-dependent TIM barrel enzymes"/>
    <property type="match status" value="1"/>
</dbReference>
<protein>
    <submittedName>
        <fullName evidence="4">Hydroxypyruvate isomerase</fullName>
    </submittedName>
</protein>
<proteinExistence type="predicted"/>
<keyword evidence="1 4" id="KW-0413">Isomerase</keyword>
<name>A0A0P7C3D0_9BACT</name>
<keyword evidence="2" id="KW-0732">Signal</keyword>